<comment type="caution">
    <text evidence="1">The sequence shown here is derived from an EMBL/GenBank/DDBJ whole genome shotgun (WGS) entry which is preliminary data.</text>
</comment>
<organism evidence="1 2">
    <name type="scientific">Ceratitis capitata</name>
    <name type="common">Mediterranean fruit fly</name>
    <name type="synonym">Tephritis capitata</name>
    <dbReference type="NCBI Taxonomy" id="7213"/>
    <lineage>
        <taxon>Eukaryota</taxon>
        <taxon>Metazoa</taxon>
        <taxon>Ecdysozoa</taxon>
        <taxon>Arthropoda</taxon>
        <taxon>Hexapoda</taxon>
        <taxon>Insecta</taxon>
        <taxon>Pterygota</taxon>
        <taxon>Neoptera</taxon>
        <taxon>Endopterygota</taxon>
        <taxon>Diptera</taxon>
        <taxon>Brachycera</taxon>
        <taxon>Muscomorpha</taxon>
        <taxon>Tephritoidea</taxon>
        <taxon>Tephritidae</taxon>
        <taxon>Ceratitis</taxon>
        <taxon>Ceratitis</taxon>
    </lineage>
</organism>
<dbReference type="EMBL" id="CAJHJT010000023">
    <property type="protein sequence ID" value="CAD7001782.1"/>
    <property type="molecule type" value="Genomic_DNA"/>
</dbReference>
<accession>A0A811URJ2</accession>
<reference evidence="1" key="1">
    <citation type="submission" date="2020-11" db="EMBL/GenBank/DDBJ databases">
        <authorList>
            <person name="Whitehead M."/>
        </authorList>
    </citation>
    <scope>NUCLEOTIDE SEQUENCE</scope>
    <source>
        <strain evidence="1">EGII</strain>
    </source>
</reference>
<keyword evidence="2" id="KW-1185">Reference proteome</keyword>
<dbReference type="AlphaFoldDB" id="A0A811URJ2"/>
<dbReference type="Proteomes" id="UP000606786">
    <property type="component" value="Unassembled WGS sequence"/>
</dbReference>
<sequence>MEIHLRQVNPTTYVKVLNELKGKDIHNLVIDINTGNISILLKGNGLGYSSLPTRIEV</sequence>
<evidence type="ECO:0000313" key="1">
    <source>
        <dbReference type="EMBL" id="CAD7001782.1"/>
    </source>
</evidence>
<feature type="non-terminal residue" evidence="1">
    <location>
        <position position="57"/>
    </location>
</feature>
<proteinExistence type="predicted"/>
<gene>
    <name evidence="1" type="ORF">CCAP1982_LOCUS10273</name>
</gene>
<name>A0A811URJ2_CERCA</name>
<protein>
    <submittedName>
        <fullName evidence="1">(Mediterranean fruit fly) hypothetical protein</fullName>
    </submittedName>
</protein>
<evidence type="ECO:0000313" key="2">
    <source>
        <dbReference type="Proteomes" id="UP000606786"/>
    </source>
</evidence>